<dbReference type="PANTHER" id="PTHR30055:SF234">
    <property type="entry name" value="HTH-TYPE TRANSCRIPTIONAL REGULATOR BETI"/>
    <property type="match status" value="1"/>
</dbReference>
<gene>
    <name evidence="7" type="ORF">ACT18_18095</name>
    <name evidence="8" type="ORF">BST28_18025</name>
</gene>
<evidence type="ECO:0000259" key="6">
    <source>
        <dbReference type="PROSITE" id="PS50977"/>
    </source>
</evidence>
<comment type="caution">
    <text evidence="7">The sequence shown here is derived from an EMBL/GenBank/DDBJ whole genome shotgun (WGS) entry which is preliminary data.</text>
</comment>
<dbReference type="PRINTS" id="PR00455">
    <property type="entry name" value="HTHTETR"/>
</dbReference>
<evidence type="ECO:0000256" key="4">
    <source>
        <dbReference type="PROSITE-ProRule" id="PRU00335"/>
    </source>
</evidence>
<dbReference type="EMBL" id="LFOE01000033">
    <property type="protein sequence ID" value="OBY30376.1"/>
    <property type="molecule type" value="Genomic_DNA"/>
</dbReference>
<sequence length="192" mass="20222">MIMPPRSSPRGRPAGTTADETRQRIITAAIRCVAEVGWQGATIREIAATAEMTSGSLYHHFPNKADLLAEAVAAAREIALPRLRAAAQRSDNVVDQLVGVLDEADRLARDHPDLAAFDRATGAVPPLRAAIGEIVAEARHSATLASGIGTDAAADAVYALTRGLTEQAAHLSPPAYRATLRSAAELIRGTLF</sequence>
<reference evidence="8 10" key="2">
    <citation type="submission" date="2017-02" db="EMBL/GenBank/DDBJ databases">
        <title>The new phylogeny of genus Mycobacterium.</title>
        <authorList>
            <person name="Tortoli E."/>
            <person name="Trovato A."/>
            <person name="Cirillo D.M."/>
        </authorList>
    </citation>
    <scope>NUCLEOTIDE SEQUENCE [LARGE SCALE GENOMIC DNA]</scope>
    <source>
        <strain evidence="8 10">DSM 45093</strain>
    </source>
</reference>
<keyword evidence="1" id="KW-0805">Transcription regulation</keyword>
<feature type="region of interest" description="Disordered" evidence="5">
    <location>
        <begin position="1"/>
        <end position="20"/>
    </location>
</feature>
<dbReference type="PATRIC" id="fig|354243.3.peg.3742"/>
<dbReference type="InterPro" id="IPR009057">
    <property type="entry name" value="Homeodomain-like_sf"/>
</dbReference>
<dbReference type="EMBL" id="MVHU01000032">
    <property type="protein sequence ID" value="ORA77411.1"/>
    <property type="molecule type" value="Genomic_DNA"/>
</dbReference>
<evidence type="ECO:0000256" key="2">
    <source>
        <dbReference type="ARBA" id="ARBA00023125"/>
    </source>
</evidence>
<evidence type="ECO:0000256" key="5">
    <source>
        <dbReference type="SAM" id="MobiDB-lite"/>
    </source>
</evidence>
<accession>A0A1B8SCF5</accession>
<dbReference type="PANTHER" id="PTHR30055">
    <property type="entry name" value="HTH-TYPE TRANSCRIPTIONAL REGULATOR RUTR"/>
    <property type="match status" value="1"/>
</dbReference>
<evidence type="ECO:0000313" key="8">
    <source>
        <dbReference type="EMBL" id="ORA77411.1"/>
    </source>
</evidence>
<name>A0A1B8SCF5_9MYCO</name>
<evidence type="ECO:0000313" key="7">
    <source>
        <dbReference type="EMBL" id="OBY30376.1"/>
    </source>
</evidence>
<reference evidence="7 9" key="1">
    <citation type="submission" date="2015-06" db="EMBL/GenBank/DDBJ databases">
        <title>Genome sequence of Mycobacterium kumamotonense strain Roo.</title>
        <authorList>
            <person name="Greninger A.L."/>
            <person name="Cunningham G."/>
            <person name="Miller S."/>
        </authorList>
    </citation>
    <scope>NUCLEOTIDE SEQUENCE [LARGE SCALE GENOMIC DNA]</scope>
    <source>
        <strain evidence="7 9">Roo</strain>
    </source>
</reference>
<dbReference type="GO" id="GO:0000976">
    <property type="term" value="F:transcription cis-regulatory region binding"/>
    <property type="evidence" value="ECO:0007669"/>
    <property type="project" value="TreeGrafter"/>
</dbReference>
<dbReference type="Gene3D" id="1.10.357.10">
    <property type="entry name" value="Tetracycline Repressor, domain 2"/>
    <property type="match status" value="1"/>
</dbReference>
<dbReference type="PROSITE" id="PS50977">
    <property type="entry name" value="HTH_TETR_2"/>
    <property type="match status" value="1"/>
</dbReference>
<dbReference type="Proteomes" id="UP000192713">
    <property type="component" value="Unassembled WGS sequence"/>
</dbReference>
<proteinExistence type="predicted"/>
<dbReference type="Pfam" id="PF00440">
    <property type="entry name" value="TetR_N"/>
    <property type="match status" value="1"/>
</dbReference>
<protein>
    <submittedName>
        <fullName evidence="7">TetR family transcriptional regulator</fullName>
    </submittedName>
</protein>
<dbReference type="AlphaFoldDB" id="A0A1B8SCF5"/>
<dbReference type="InterPro" id="IPR050109">
    <property type="entry name" value="HTH-type_TetR-like_transc_reg"/>
</dbReference>
<evidence type="ECO:0000313" key="10">
    <source>
        <dbReference type="Proteomes" id="UP000192713"/>
    </source>
</evidence>
<dbReference type="InterPro" id="IPR001647">
    <property type="entry name" value="HTH_TetR"/>
</dbReference>
<dbReference type="STRING" id="354243.BST28_18025"/>
<dbReference type="SUPFAM" id="SSF46689">
    <property type="entry name" value="Homeodomain-like"/>
    <property type="match status" value="1"/>
</dbReference>
<keyword evidence="9" id="KW-1185">Reference proteome</keyword>
<evidence type="ECO:0000313" key="9">
    <source>
        <dbReference type="Proteomes" id="UP000092668"/>
    </source>
</evidence>
<dbReference type="Proteomes" id="UP000092668">
    <property type="component" value="Unassembled WGS sequence"/>
</dbReference>
<keyword evidence="3" id="KW-0804">Transcription</keyword>
<feature type="compositionally biased region" description="Low complexity" evidence="5">
    <location>
        <begin position="1"/>
        <end position="13"/>
    </location>
</feature>
<dbReference type="GO" id="GO:0003700">
    <property type="term" value="F:DNA-binding transcription factor activity"/>
    <property type="evidence" value="ECO:0007669"/>
    <property type="project" value="TreeGrafter"/>
</dbReference>
<organism evidence="7 9">
    <name type="scientific">Mycolicibacter kumamotonensis</name>
    <dbReference type="NCBI Taxonomy" id="354243"/>
    <lineage>
        <taxon>Bacteria</taxon>
        <taxon>Bacillati</taxon>
        <taxon>Actinomycetota</taxon>
        <taxon>Actinomycetes</taxon>
        <taxon>Mycobacteriales</taxon>
        <taxon>Mycobacteriaceae</taxon>
        <taxon>Mycolicibacter</taxon>
    </lineage>
</organism>
<evidence type="ECO:0000256" key="3">
    <source>
        <dbReference type="ARBA" id="ARBA00023163"/>
    </source>
</evidence>
<feature type="domain" description="HTH tetR-type" evidence="6">
    <location>
        <begin position="19"/>
        <end position="79"/>
    </location>
</feature>
<keyword evidence="2 4" id="KW-0238">DNA-binding</keyword>
<evidence type="ECO:0000256" key="1">
    <source>
        <dbReference type="ARBA" id="ARBA00023015"/>
    </source>
</evidence>
<feature type="DNA-binding region" description="H-T-H motif" evidence="4">
    <location>
        <begin position="42"/>
        <end position="61"/>
    </location>
</feature>